<accession>A0A2P2DG12</accession>
<keyword evidence="2" id="KW-1185">Reference proteome</keyword>
<reference evidence="2" key="1">
    <citation type="journal article" date="2019" name="Microbiol. Immunol.">
        <title>Molecular and phenotypic characterization of Leptospira johnsonii sp. nov., Leptospira ellinghausenii sp. nov. and Leptospira ryugenii sp. nov. isolated from soil and water in Japan.</title>
        <authorList>
            <person name="Masuzawa T."/>
            <person name="Saito M."/>
            <person name="Nakao R."/>
            <person name="Nikaido Y."/>
            <person name="Matsumoto M."/>
            <person name="Ogawa M."/>
            <person name="Yokoyama M."/>
            <person name="Hidaka Y."/>
            <person name="Tomita J."/>
            <person name="Sakakibara K."/>
            <person name="Suzuki K."/>
            <person name="Yasuda S."/>
            <person name="Sato H."/>
            <person name="Yamaguchi M."/>
            <person name="Yoshida S.I."/>
            <person name="Koizumi N."/>
            <person name="Kawamura Y."/>
        </authorList>
    </citation>
    <scope>NUCLEOTIDE SEQUENCE [LARGE SCALE GENOMIC DNA]</scope>
    <source>
        <strain evidence="2">E18</strain>
    </source>
</reference>
<proteinExistence type="predicted"/>
<dbReference type="AlphaFoldDB" id="A0A2P2DG12"/>
<protein>
    <submittedName>
        <fullName evidence="1">Uncharacterized protein</fullName>
    </submittedName>
</protein>
<evidence type="ECO:0000313" key="2">
    <source>
        <dbReference type="Proteomes" id="UP000245206"/>
    </source>
</evidence>
<sequence length="120" mass="13978">MRLMMVNTLISRLAILLLSFVFISTNTEGYVFHLDSYQKNQTYKHSSLYDFSYVIKEVSENSEEEAEINSHRENELNHSFAFFLNISLIFDTELKPVLFSFPNSFLTKNSVKDRAPPILT</sequence>
<dbReference type="OrthoDB" id="345561at2"/>
<dbReference type="Proteomes" id="UP000245206">
    <property type="component" value="Unassembled WGS sequence"/>
</dbReference>
<organism evidence="1 2">
    <name type="scientific">Leptospira ellinghausenii</name>
    <dbReference type="NCBI Taxonomy" id="1917822"/>
    <lineage>
        <taxon>Bacteria</taxon>
        <taxon>Pseudomonadati</taxon>
        <taxon>Spirochaetota</taxon>
        <taxon>Spirochaetia</taxon>
        <taxon>Leptospirales</taxon>
        <taxon>Leptospiraceae</taxon>
        <taxon>Leptospira</taxon>
    </lineage>
</organism>
<evidence type="ECO:0000313" key="1">
    <source>
        <dbReference type="EMBL" id="GBF43510.1"/>
    </source>
</evidence>
<dbReference type="EMBL" id="BFAZ01000009">
    <property type="protein sequence ID" value="GBF43510.1"/>
    <property type="molecule type" value="Genomic_DNA"/>
</dbReference>
<dbReference type="RefSeq" id="WP_108960425.1">
    <property type="nucleotide sequence ID" value="NZ_BFAZ01000009.1"/>
</dbReference>
<name>A0A2P2DG12_9LEPT</name>
<gene>
    <name evidence="1" type="ORF">LPTSP2_28110</name>
</gene>
<comment type="caution">
    <text evidence="1">The sequence shown here is derived from an EMBL/GenBank/DDBJ whole genome shotgun (WGS) entry which is preliminary data.</text>
</comment>